<feature type="compositionally biased region" description="Gly residues" evidence="1">
    <location>
        <begin position="8"/>
        <end position="18"/>
    </location>
</feature>
<feature type="region of interest" description="Disordered" evidence="1">
    <location>
        <begin position="1"/>
        <end position="22"/>
    </location>
</feature>
<dbReference type="EMBL" id="LCWV01000001">
    <property type="protein sequence ID" value="PWI76077.1"/>
    <property type="molecule type" value="Genomic_DNA"/>
</dbReference>
<feature type="region of interest" description="Disordered" evidence="1">
    <location>
        <begin position="107"/>
        <end position="138"/>
    </location>
</feature>
<dbReference type="Proteomes" id="UP000245956">
    <property type="component" value="Unassembled WGS sequence"/>
</dbReference>
<proteinExistence type="predicted"/>
<evidence type="ECO:0000256" key="1">
    <source>
        <dbReference type="SAM" id="MobiDB-lite"/>
    </source>
</evidence>
<organism evidence="2 3">
    <name type="scientific">Purpureocillium lilacinum</name>
    <name type="common">Paecilomyces lilacinus</name>
    <dbReference type="NCBI Taxonomy" id="33203"/>
    <lineage>
        <taxon>Eukaryota</taxon>
        <taxon>Fungi</taxon>
        <taxon>Dikarya</taxon>
        <taxon>Ascomycota</taxon>
        <taxon>Pezizomycotina</taxon>
        <taxon>Sordariomycetes</taxon>
        <taxon>Hypocreomycetidae</taxon>
        <taxon>Hypocreales</taxon>
        <taxon>Ophiocordycipitaceae</taxon>
        <taxon>Purpureocillium</taxon>
    </lineage>
</organism>
<evidence type="ECO:0000313" key="2">
    <source>
        <dbReference type="EMBL" id="PWI76077.1"/>
    </source>
</evidence>
<evidence type="ECO:0000313" key="3">
    <source>
        <dbReference type="Proteomes" id="UP000245956"/>
    </source>
</evidence>
<comment type="caution">
    <text evidence="2">The sequence shown here is derived from an EMBL/GenBank/DDBJ whole genome shotgun (WGS) entry which is preliminary data.</text>
</comment>
<reference evidence="2 3" key="1">
    <citation type="journal article" date="2016" name="Front. Microbiol.">
        <title>Genome and transcriptome sequences reveal the specific parasitism of the nematophagous Purpureocillium lilacinum 36-1.</title>
        <authorList>
            <person name="Xie J."/>
            <person name="Li S."/>
            <person name="Mo C."/>
            <person name="Xiao X."/>
            <person name="Peng D."/>
            <person name="Wang G."/>
            <person name="Xiao Y."/>
        </authorList>
    </citation>
    <scope>NUCLEOTIDE SEQUENCE [LARGE SCALE GENOMIC DNA]</scope>
    <source>
        <strain evidence="2 3">36-1</strain>
    </source>
</reference>
<name>A0A2U3ENJ3_PURLI</name>
<sequence length="272" mass="29015">MVPKEEPGGGGSGGGAGQLAGMLDGWDGSRDPCWLLRRGAASRISRRASRPGWSIDRANYSVTNYVMNNCTSSTYDDDADGVSHKSDVKSIYERVCLAAHVGADTARPIPSPPSRHQHHHHTAGDIGDIGGNSSWSMGRTSSFTHTAFPIAEAKAGAASSPPPISSRGRLVRLSCKPHDRRAQKGGSAPAALRPVLASHEQQQQQQPSSHICFRCRQASVSRRVRRSMRLPRCCGYMEDTACFAAAAVSPSPAQPAEVTRPLDAAAPHLTEM</sequence>
<protein>
    <submittedName>
        <fullName evidence="2">Uncharacterized protein</fullName>
    </submittedName>
</protein>
<gene>
    <name evidence="2" type="ORF">PCL_03271</name>
</gene>
<accession>A0A2U3ENJ3</accession>
<dbReference type="AlphaFoldDB" id="A0A2U3ENJ3"/>